<dbReference type="InterPro" id="IPR007383">
    <property type="entry name" value="DUF445"/>
</dbReference>
<gene>
    <name evidence="2" type="ORF">EAS64_31020</name>
</gene>
<reference evidence="2 3" key="1">
    <citation type="submission" date="2018-11" db="EMBL/GenBank/DDBJ databases">
        <title>Trebonia kvetii gen.nov., sp.nov., a novel acidophilic actinobacterium, and proposal of the new actinobacterial family Treboniaceae fam. nov.</title>
        <authorList>
            <person name="Rapoport D."/>
            <person name="Sagova-Mareckova M."/>
            <person name="Sedlacek I."/>
            <person name="Provaznik J."/>
            <person name="Kralova S."/>
            <person name="Pavlinic D."/>
            <person name="Benes V."/>
            <person name="Kopecky J."/>
        </authorList>
    </citation>
    <scope>NUCLEOTIDE SEQUENCE [LARGE SCALE GENOMIC DNA]</scope>
    <source>
        <strain evidence="2 3">15Tr583</strain>
    </source>
</reference>
<comment type="caution">
    <text evidence="2">The sequence shown here is derived from an EMBL/GenBank/DDBJ whole genome shotgun (WGS) entry which is preliminary data.</text>
</comment>
<dbReference type="GO" id="GO:0005886">
    <property type="term" value="C:plasma membrane"/>
    <property type="evidence" value="ECO:0007669"/>
    <property type="project" value="TreeGrafter"/>
</dbReference>
<keyword evidence="1" id="KW-1133">Transmembrane helix</keyword>
<evidence type="ECO:0000313" key="2">
    <source>
        <dbReference type="EMBL" id="TVZ01875.1"/>
    </source>
</evidence>
<organism evidence="2 3">
    <name type="scientific">Trebonia kvetii</name>
    <dbReference type="NCBI Taxonomy" id="2480626"/>
    <lineage>
        <taxon>Bacteria</taxon>
        <taxon>Bacillati</taxon>
        <taxon>Actinomycetota</taxon>
        <taxon>Actinomycetes</taxon>
        <taxon>Streptosporangiales</taxon>
        <taxon>Treboniaceae</taxon>
        <taxon>Trebonia</taxon>
    </lineage>
</organism>
<keyword evidence="3" id="KW-1185">Reference proteome</keyword>
<keyword evidence="1" id="KW-0472">Membrane</keyword>
<evidence type="ECO:0000313" key="3">
    <source>
        <dbReference type="Proteomes" id="UP000460272"/>
    </source>
</evidence>
<dbReference type="AlphaFoldDB" id="A0A6P2BUT0"/>
<proteinExistence type="predicted"/>
<accession>A0A6P2BUT0</accession>
<dbReference type="Proteomes" id="UP000460272">
    <property type="component" value="Unassembled WGS sequence"/>
</dbReference>
<dbReference type="OrthoDB" id="9769590at2"/>
<dbReference type="PANTHER" id="PTHR38442">
    <property type="entry name" value="INNER MEMBRANE PROTEIN-RELATED"/>
    <property type="match status" value="1"/>
</dbReference>
<name>A0A6P2BUT0_9ACTN</name>
<protein>
    <submittedName>
        <fullName evidence="2">DUF445 domain-containing protein</fullName>
    </submittedName>
</protein>
<sequence length="429" mass="46518">MEPAATTSASPVSKLERESMDMRVRRLAAARRRATALLGAVTVGFVVVTAVGVHGTLLGYVQAGFEAAMVGGVADWFAVTALFRRPLGLPIPHTAVIVERKDQFAATLGQFVQENFLNADVLADRIRSAGPAPRLAAWLADPGSAARFAGHAADIAVALAGTLRDEDVQRVLNAEVIRALQAVEVAPLAGRAVGVMIAGGHHAELFNASVSAADRYLADHYEELRDRFEAEAPRWLPDAVYGRAFDRLHARLRERLAAMAADPDDEARQQFDKWVAGLPERLKTSPEMRERGESFKRDLLASPGLREWTSSLWKNTKETLRVQAADPGSELRRRLAAGLTAAGRRLSSDPRLQESLERVVESWARALADQFHDELADLVTGTIKRWDAAETSTQLELLLGRDLQFIRINGTVVGAGVGIALHAIALALG</sequence>
<dbReference type="PANTHER" id="PTHR38442:SF1">
    <property type="entry name" value="INNER MEMBRANE PROTEIN"/>
    <property type="match status" value="1"/>
</dbReference>
<dbReference type="RefSeq" id="WP_145858790.1">
    <property type="nucleotide sequence ID" value="NZ_RPFW01000006.1"/>
</dbReference>
<keyword evidence="1" id="KW-0812">Transmembrane</keyword>
<feature type="transmembrane region" description="Helical" evidence="1">
    <location>
        <begin position="35"/>
        <end position="57"/>
    </location>
</feature>
<dbReference type="Pfam" id="PF04286">
    <property type="entry name" value="DUF445"/>
    <property type="match status" value="1"/>
</dbReference>
<evidence type="ECO:0000256" key="1">
    <source>
        <dbReference type="SAM" id="Phobius"/>
    </source>
</evidence>
<dbReference type="EMBL" id="RPFW01000006">
    <property type="protein sequence ID" value="TVZ01875.1"/>
    <property type="molecule type" value="Genomic_DNA"/>
</dbReference>